<evidence type="ECO:0000256" key="1">
    <source>
        <dbReference type="ARBA" id="ARBA00001526"/>
    </source>
</evidence>
<evidence type="ECO:0000259" key="9">
    <source>
        <dbReference type="Pfam" id="PF13354"/>
    </source>
</evidence>
<dbReference type="InterPro" id="IPR000871">
    <property type="entry name" value="Beta-lactam_class-A"/>
</dbReference>
<dbReference type="EMBL" id="FOMQ01000003">
    <property type="protein sequence ID" value="SFD51929.1"/>
    <property type="molecule type" value="Genomic_DNA"/>
</dbReference>
<dbReference type="AlphaFoldDB" id="A0A1I1SZQ7"/>
<comment type="catalytic activity">
    <reaction evidence="1 6">
        <text>a beta-lactam + H2O = a substituted beta-amino acid</text>
        <dbReference type="Rhea" id="RHEA:20401"/>
        <dbReference type="ChEBI" id="CHEBI:15377"/>
        <dbReference type="ChEBI" id="CHEBI:35627"/>
        <dbReference type="ChEBI" id="CHEBI:140347"/>
        <dbReference type="EC" id="3.5.2.6"/>
    </reaction>
</comment>
<dbReference type="GO" id="GO:0046677">
    <property type="term" value="P:response to antibiotic"/>
    <property type="evidence" value="ECO:0007669"/>
    <property type="project" value="UniProtKB-UniRule"/>
</dbReference>
<feature type="signal peptide" evidence="8">
    <location>
        <begin position="1"/>
        <end position="26"/>
    </location>
</feature>
<gene>
    <name evidence="10" type="ORF">SAMN04489710_10326</name>
</gene>
<dbReference type="Gene3D" id="3.40.710.10">
    <property type="entry name" value="DD-peptidase/beta-lactamase superfamily"/>
    <property type="match status" value="1"/>
</dbReference>
<dbReference type="GO" id="GO:0030655">
    <property type="term" value="P:beta-lactam antibiotic catabolic process"/>
    <property type="evidence" value="ECO:0007669"/>
    <property type="project" value="InterPro"/>
</dbReference>
<protein>
    <recommendedName>
        <fullName evidence="3 6">Beta-lactamase</fullName>
        <ecNumber evidence="3 6">3.5.2.6</ecNumber>
    </recommendedName>
</protein>
<dbReference type="SUPFAM" id="SSF56601">
    <property type="entry name" value="beta-lactamase/transpeptidase-like"/>
    <property type="match status" value="1"/>
</dbReference>
<sequence length="305" mass="32611">MTMQRRTLMGWAAAAAAAWAVPAVHAQGKKILAPDAAGLQEALQRIEASVGGRLGVGLLDVEAGRQAAYRGDELFPLCSTFKLLLAAQVLRRVDQGQERLDRRITYRKVDLVDYSPATAPHADGEGMTVAQLCEAAVTLSDNTAANLLLDSQGGPQGLTAWLRSLGDAHTRLDRKEPELNDVPEGEVRDTTTPRAMARTIWAITHGEALSAAGRRQITDWLVGNRTGDKRLRAGMPQGWRIGEKTGTGPRGTSNDAGLFWPPGRKPVMVSSYLTGSPAEPARRDEAIAQVGALAARWALAAPGAR</sequence>
<dbReference type="STRING" id="32040.SAMN04489710_10326"/>
<evidence type="ECO:0000256" key="2">
    <source>
        <dbReference type="ARBA" id="ARBA00009009"/>
    </source>
</evidence>
<evidence type="ECO:0000256" key="3">
    <source>
        <dbReference type="ARBA" id="ARBA00012865"/>
    </source>
</evidence>
<comment type="similarity">
    <text evidence="2 6">Belongs to the class-A beta-lactamase family.</text>
</comment>
<keyword evidence="5 6" id="KW-0046">Antibiotic resistance</keyword>
<organism evidence="10 11">
    <name type="scientific">Paracidovorax konjaci</name>
    <dbReference type="NCBI Taxonomy" id="32040"/>
    <lineage>
        <taxon>Bacteria</taxon>
        <taxon>Pseudomonadati</taxon>
        <taxon>Pseudomonadota</taxon>
        <taxon>Betaproteobacteria</taxon>
        <taxon>Burkholderiales</taxon>
        <taxon>Comamonadaceae</taxon>
        <taxon>Paracidovorax</taxon>
    </lineage>
</organism>
<dbReference type="Pfam" id="PF13354">
    <property type="entry name" value="Beta-lactamase2"/>
    <property type="match status" value="1"/>
</dbReference>
<evidence type="ECO:0000256" key="5">
    <source>
        <dbReference type="ARBA" id="ARBA00023251"/>
    </source>
</evidence>
<dbReference type="InterPro" id="IPR023650">
    <property type="entry name" value="Beta-lactam_class-A_AS"/>
</dbReference>
<evidence type="ECO:0000313" key="11">
    <source>
        <dbReference type="Proteomes" id="UP000199517"/>
    </source>
</evidence>
<evidence type="ECO:0000256" key="6">
    <source>
        <dbReference type="RuleBase" id="RU361140"/>
    </source>
</evidence>
<dbReference type="InterPro" id="IPR012338">
    <property type="entry name" value="Beta-lactam/transpept-like"/>
</dbReference>
<dbReference type="InterPro" id="IPR006311">
    <property type="entry name" value="TAT_signal"/>
</dbReference>
<keyword evidence="8" id="KW-0732">Signal</keyword>
<proteinExistence type="inferred from homology"/>
<dbReference type="EC" id="3.5.2.6" evidence="3 6"/>
<dbReference type="PRINTS" id="PR00118">
    <property type="entry name" value="BLACTAMASEA"/>
</dbReference>
<accession>A0A1I1SZQ7</accession>
<keyword evidence="4 6" id="KW-0378">Hydrolase</keyword>
<feature type="chain" id="PRO_5011652488" description="Beta-lactamase" evidence="8">
    <location>
        <begin position="27"/>
        <end position="305"/>
    </location>
</feature>
<feature type="domain" description="Beta-lactamase class A catalytic" evidence="9">
    <location>
        <begin position="56"/>
        <end position="269"/>
    </location>
</feature>
<dbReference type="InterPro" id="IPR045155">
    <property type="entry name" value="Beta-lactam_cat"/>
</dbReference>
<dbReference type="NCBIfam" id="NF033103">
    <property type="entry name" value="bla_class_A"/>
    <property type="match status" value="1"/>
</dbReference>
<dbReference type="GO" id="GO:0008800">
    <property type="term" value="F:beta-lactamase activity"/>
    <property type="evidence" value="ECO:0007669"/>
    <property type="project" value="UniProtKB-UniRule"/>
</dbReference>
<dbReference type="PROSITE" id="PS51318">
    <property type="entry name" value="TAT"/>
    <property type="match status" value="1"/>
</dbReference>
<dbReference type="PANTHER" id="PTHR35333:SF3">
    <property type="entry name" value="BETA-LACTAMASE-TYPE TRANSPEPTIDASE FOLD CONTAINING PROTEIN"/>
    <property type="match status" value="1"/>
</dbReference>
<evidence type="ECO:0000256" key="8">
    <source>
        <dbReference type="SAM" id="SignalP"/>
    </source>
</evidence>
<evidence type="ECO:0000313" key="10">
    <source>
        <dbReference type="EMBL" id="SFD51929.1"/>
    </source>
</evidence>
<reference evidence="11" key="1">
    <citation type="submission" date="2016-10" db="EMBL/GenBank/DDBJ databases">
        <authorList>
            <person name="Varghese N."/>
            <person name="Submissions S."/>
        </authorList>
    </citation>
    <scope>NUCLEOTIDE SEQUENCE [LARGE SCALE GENOMIC DNA]</scope>
    <source>
        <strain evidence="11">DSM 7481</strain>
    </source>
</reference>
<dbReference type="PROSITE" id="PS00146">
    <property type="entry name" value="BETA_LACTAMASE_A"/>
    <property type="match status" value="1"/>
</dbReference>
<dbReference type="PANTHER" id="PTHR35333">
    <property type="entry name" value="BETA-LACTAMASE"/>
    <property type="match status" value="1"/>
</dbReference>
<feature type="region of interest" description="Disordered" evidence="7">
    <location>
        <begin position="238"/>
        <end position="261"/>
    </location>
</feature>
<dbReference type="Proteomes" id="UP000199517">
    <property type="component" value="Unassembled WGS sequence"/>
</dbReference>
<name>A0A1I1SZQ7_9BURK</name>
<keyword evidence="11" id="KW-1185">Reference proteome</keyword>
<evidence type="ECO:0000256" key="7">
    <source>
        <dbReference type="SAM" id="MobiDB-lite"/>
    </source>
</evidence>
<evidence type="ECO:0000256" key="4">
    <source>
        <dbReference type="ARBA" id="ARBA00022801"/>
    </source>
</evidence>